<protein>
    <recommendedName>
        <fullName evidence="2">DUF4434 domain-containing protein</fullName>
    </recommendedName>
</protein>
<dbReference type="InterPro" id="IPR017853">
    <property type="entry name" value="GH"/>
</dbReference>
<dbReference type="AlphaFoldDB" id="A0A1G6M4R4"/>
<keyword evidence="1" id="KW-0732">Signal</keyword>
<feature type="domain" description="DUF4434" evidence="2">
    <location>
        <begin position="34"/>
        <end position="280"/>
    </location>
</feature>
<dbReference type="EMBL" id="FMZO01000002">
    <property type="protein sequence ID" value="SDC50421.1"/>
    <property type="molecule type" value="Genomic_DNA"/>
</dbReference>
<gene>
    <name evidence="3" type="ORF">SAMN04487894_102553</name>
</gene>
<accession>A0A1G6M4R4</accession>
<dbReference type="Pfam" id="PF14488">
    <property type="entry name" value="DUF4434"/>
    <property type="match status" value="1"/>
</dbReference>
<dbReference type="STRING" id="1285928.SAMN04487894_102553"/>
<feature type="chain" id="PRO_5011534420" description="DUF4434 domain-containing protein" evidence="1">
    <location>
        <begin position="24"/>
        <end position="384"/>
    </location>
</feature>
<dbReference type="InterPro" id="IPR027849">
    <property type="entry name" value="DUF4434"/>
</dbReference>
<evidence type="ECO:0000313" key="4">
    <source>
        <dbReference type="Proteomes" id="UP000198757"/>
    </source>
</evidence>
<dbReference type="SUPFAM" id="SSF51445">
    <property type="entry name" value="(Trans)glycosidases"/>
    <property type="match status" value="1"/>
</dbReference>
<evidence type="ECO:0000256" key="1">
    <source>
        <dbReference type="SAM" id="SignalP"/>
    </source>
</evidence>
<sequence length="384" mass="44398">MRFLNIAAAVLLCLVLMPCCGNKFDPPNAEGQKNGVYTDRQDVLKMIYAIAEEKGMKVICDLNMNGGELYRKYTPEYVAGQYKTYVQTFYNRYGRYKSFWGWYLNNELNPLGPGEKTITAFWHKVWKAAVQECKRVAPQSVVTISPFFLLDKNGYRGFEYLQPEDYEKWWAQTLLETGIDILMLQDSGAEHIGFFTLDDRRPFLQALKNACEKAGAQFWVNVETGEVVAKDWQEFLAMEKSNTRNWKFTPINWLQQKLELAAEYGSGIVNWGYFPFMNPVTERGPWPSAEVDGQTITSEGQRNAYDAYAGYYQKLNSRYSGPQNKKPAIRGTLWWLPVNYENVPGTDLENVIREQIEKQYQAGFDLLWIVNAPANMEYAMRIKE</sequence>
<reference evidence="4" key="1">
    <citation type="submission" date="2016-10" db="EMBL/GenBank/DDBJ databases">
        <authorList>
            <person name="Varghese N."/>
            <person name="Submissions S."/>
        </authorList>
    </citation>
    <scope>NUCLEOTIDE SEQUENCE [LARGE SCALE GENOMIC DNA]</scope>
    <source>
        <strain evidence="4">DSM 25811 / CCM 8410 / LMG 26954 / E90</strain>
    </source>
</reference>
<dbReference type="Proteomes" id="UP000198757">
    <property type="component" value="Unassembled WGS sequence"/>
</dbReference>
<keyword evidence="4" id="KW-1185">Reference proteome</keyword>
<dbReference type="OrthoDB" id="9773189at2"/>
<evidence type="ECO:0000313" key="3">
    <source>
        <dbReference type="EMBL" id="SDC50421.1"/>
    </source>
</evidence>
<dbReference type="RefSeq" id="WP_090389140.1">
    <property type="nucleotide sequence ID" value="NZ_FMZO01000002.1"/>
</dbReference>
<evidence type="ECO:0000259" key="2">
    <source>
        <dbReference type="Pfam" id="PF14488"/>
    </source>
</evidence>
<dbReference type="Gene3D" id="3.20.20.80">
    <property type="entry name" value="Glycosidases"/>
    <property type="match status" value="1"/>
</dbReference>
<proteinExistence type="predicted"/>
<feature type="signal peptide" evidence="1">
    <location>
        <begin position="1"/>
        <end position="23"/>
    </location>
</feature>
<organism evidence="3 4">
    <name type="scientific">Niabella drilacis (strain DSM 25811 / CCM 8410 / CCUG 62505 / LMG 26954 / E90)</name>
    <dbReference type="NCBI Taxonomy" id="1285928"/>
    <lineage>
        <taxon>Bacteria</taxon>
        <taxon>Pseudomonadati</taxon>
        <taxon>Bacteroidota</taxon>
        <taxon>Chitinophagia</taxon>
        <taxon>Chitinophagales</taxon>
        <taxon>Chitinophagaceae</taxon>
        <taxon>Niabella</taxon>
    </lineage>
</organism>
<name>A0A1G6M4R4_NIADE</name>